<evidence type="ECO:0000256" key="1">
    <source>
        <dbReference type="ARBA" id="ARBA00006538"/>
    </source>
</evidence>
<proteinExistence type="inferred from homology"/>
<dbReference type="InterPro" id="IPR025652">
    <property type="entry name" value="TesB_C"/>
</dbReference>
<dbReference type="PANTHER" id="PTHR11066:SF34">
    <property type="entry name" value="ACYL-COENZYME A THIOESTERASE 8"/>
    <property type="match status" value="1"/>
</dbReference>
<evidence type="ECO:0000313" key="5">
    <source>
        <dbReference type="EMBL" id="BEH03376.1"/>
    </source>
</evidence>
<evidence type="ECO:0000313" key="6">
    <source>
        <dbReference type="Proteomes" id="UP001431656"/>
    </source>
</evidence>
<dbReference type="PANTHER" id="PTHR11066">
    <property type="entry name" value="ACYL-COA THIOESTERASE"/>
    <property type="match status" value="1"/>
</dbReference>
<dbReference type="GO" id="GO:0047617">
    <property type="term" value="F:fatty acyl-CoA hydrolase activity"/>
    <property type="evidence" value="ECO:0007669"/>
    <property type="project" value="InterPro"/>
</dbReference>
<keyword evidence="2" id="KW-0378">Hydrolase</keyword>
<dbReference type="SUPFAM" id="SSF54637">
    <property type="entry name" value="Thioesterase/thiol ester dehydrase-isomerase"/>
    <property type="match status" value="2"/>
</dbReference>
<dbReference type="CDD" id="cd03445">
    <property type="entry name" value="Thioesterase_II_repeat2"/>
    <property type="match status" value="1"/>
</dbReference>
<evidence type="ECO:0000259" key="4">
    <source>
        <dbReference type="Pfam" id="PF13622"/>
    </source>
</evidence>
<dbReference type="GO" id="GO:0009062">
    <property type="term" value="P:fatty acid catabolic process"/>
    <property type="evidence" value="ECO:0007669"/>
    <property type="project" value="TreeGrafter"/>
</dbReference>
<keyword evidence="6" id="KW-1185">Reference proteome</keyword>
<dbReference type="AlphaFoldDB" id="A0AAN0K7W8"/>
<dbReference type="CDD" id="cd03444">
    <property type="entry name" value="Thioesterase_II_repeat1"/>
    <property type="match status" value="1"/>
</dbReference>
<dbReference type="InterPro" id="IPR049449">
    <property type="entry name" value="TesB_ACOT8-like_N"/>
</dbReference>
<dbReference type="EMBL" id="AP028056">
    <property type="protein sequence ID" value="BEH03376.1"/>
    <property type="molecule type" value="Genomic_DNA"/>
</dbReference>
<accession>A0AAN0K7W8</accession>
<reference evidence="5" key="1">
    <citation type="journal article" date="2024" name="Int. J. Syst. Evol. Microbiol.">
        <title>Brooklawnia propionicigenes sp. nov., a facultatively anaerobic, propionate-producing bacterium isolated from a methanogenic reactor treating waste from cattle farms.</title>
        <authorList>
            <person name="Akita Y."/>
            <person name="Ueki A."/>
            <person name="Tonouchi A."/>
            <person name="Sugawara Y."/>
            <person name="Honma S."/>
            <person name="Kaku N."/>
            <person name="Ueki K."/>
        </authorList>
    </citation>
    <scope>NUCLEOTIDE SEQUENCE</scope>
    <source>
        <strain evidence="5">SH051</strain>
    </source>
</reference>
<feature type="domain" description="Acyl-CoA thioesterase-like N-terminal HotDog" evidence="4">
    <location>
        <begin position="37"/>
        <end position="115"/>
    </location>
</feature>
<dbReference type="Pfam" id="PF13622">
    <property type="entry name" value="4HBT_3"/>
    <property type="match status" value="1"/>
</dbReference>
<comment type="similarity">
    <text evidence="1">Belongs to the C/M/P thioester hydrolase family.</text>
</comment>
<dbReference type="KEGG" id="broo:brsh051_26570"/>
<dbReference type="InterPro" id="IPR003703">
    <property type="entry name" value="Acyl_CoA_thio"/>
</dbReference>
<gene>
    <name evidence="5" type="ORF">brsh051_26570</name>
</gene>
<dbReference type="Pfam" id="PF02551">
    <property type="entry name" value="Acyl_CoA_thio"/>
    <property type="match status" value="1"/>
</dbReference>
<evidence type="ECO:0000256" key="2">
    <source>
        <dbReference type="ARBA" id="ARBA00022801"/>
    </source>
</evidence>
<protein>
    <submittedName>
        <fullName evidence="5">Acyl-CoA thioesterase II</fullName>
    </submittedName>
</protein>
<organism evidence="5 6">
    <name type="scientific">Brooklawnia propionicigenes</name>
    <dbReference type="NCBI Taxonomy" id="3041175"/>
    <lineage>
        <taxon>Bacteria</taxon>
        <taxon>Bacillati</taxon>
        <taxon>Actinomycetota</taxon>
        <taxon>Actinomycetes</taxon>
        <taxon>Propionibacteriales</taxon>
        <taxon>Propionibacteriaceae</taxon>
        <taxon>Brooklawnia</taxon>
    </lineage>
</organism>
<dbReference type="GO" id="GO:0006637">
    <property type="term" value="P:acyl-CoA metabolic process"/>
    <property type="evidence" value="ECO:0007669"/>
    <property type="project" value="InterPro"/>
</dbReference>
<evidence type="ECO:0000259" key="3">
    <source>
        <dbReference type="Pfam" id="PF02551"/>
    </source>
</evidence>
<feature type="domain" description="Acyl-CoA thioesterase 2 C-terminal" evidence="3">
    <location>
        <begin position="176"/>
        <end position="285"/>
    </location>
</feature>
<dbReference type="InterPro" id="IPR042171">
    <property type="entry name" value="Acyl-CoA_hotdog"/>
</dbReference>
<sequence>MWQGRRVPANTAELLALLDLTRFGEMSFVAPHPRTRMQRTYGGQVLAQALTAAYQTVPHDRVAHSLHAYFLRPGAADDDMRFNVQAMRDGNTFTTRRVEAFQEEREIFIGSASFHGLEPGLNHADPMPADVPVPDECPRLVDVMDTRFGSHSIWHEWDALDVRFAGDSSPGGSIKPGRHVASMRVWVRTEAALPDDLRIHQAVLAYLSDLTLLSVSTVPHPVVFMSNQLQTASIDHAVWFHRRFRADQWLLYDMFSPSASSALGFSNGRLFQEGRLIASCAQEGLIRQVESRALLS</sequence>
<dbReference type="InterPro" id="IPR029069">
    <property type="entry name" value="HotDog_dom_sf"/>
</dbReference>
<dbReference type="Gene3D" id="2.40.160.210">
    <property type="entry name" value="Acyl-CoA thioesterase, double hotdog domain"/>
    <property type="match status" value="1"/>
</dbReference>
<dbReference type="Proteomes" id="UP001431656">
    <property type="component" value="Chromosome"/>
</dbReference>
<name>A0AAN0K7W8_9ACTN</name>